<proteinExistence type="predicted"/>
<comment type="caution">
    <text evidence="2">The sequence shown here is derived from an EMBL/GenBank/DDBJ whole genome shotgun (WGS) entry which is preliminary data.</text>
</comment>
<keyword evidence="1" id="KW-0732">Signal</keyword>
<evidence type="ECO:0000256" key="1">
    <source>
        <dbReference type="SAM" id="SignalP"/>
    </source>
</evidence>
<dbReference type="PROSITE" id="PS51257">
    <property type="entry name" value="PROKAR_LIPOPROTEIN"/>
    <property type="match status" value="1"/>
</dbReference>
<organism evidence="2 3">
    <name type="scientific">Senegalia massiliensis</name>
    <dbReference type="NCBI Taxonomy" id="1720316"/>
    <lineage>
        <taxon>Bacteria</taxon>
        <taxon>Bacillati</taxon>
        <taxon>Bacillota</taxon>
        <taxon>Clostridia</taxon>
        <taxon>Eubacteriales</taxon>
        <taxon>Clostridiaceae</taxon>
        <taxon>Senegalia</taxon>
    </lineage>
</organism>
<dbReference type="RefSeq" id="WP_160198251.1">
    <property type="nucleotide sequence ID" value="NZ_QXXA01000015.1"/>
</dbReference>
<dbReference type="OrthoDB" id="2677224at2"/>
<keyword evidence="3" id="KW-1185">Reference proteome</keyword>
<name>A0A845QZN8_9CLOT</name>
<evidence type="ECO:0000313" key="2">
    <source>
        <dbReference type="EMBL" id="NBI07781.1"/>
    </source>
</evidence>
<gene>
    <name evidence="2" type="ORF">D3Z33_13045</name>
</gene>
<dbReference type="Proteomes" id="UP000467132">
    <property type="component" value="Unassembled WGS sequence"/>
</dbReference>
<feature type="signal peptide" evidence="1">
    <location>
        <begin position="1"/>
        <end position="21"/>
    </location>
</feature>
<accession>A0A845QZN8</accession>
<protein>
    <recommendedName>
        <fullName evidence="4">Lipoprotein</fullName>
    </recommendedName>
</protein>
<evidence type="ECO:0008006" key="4">
    <source>
        <dbReference type="Google" id="ProtNLM"/>
    </source>
</evidence>
<evidence type="ECO:0000313" key="3">
    <source>
        <dbReference type="Proteomes" id="UP000467132"/>
    </source>
</evidence>
<reference evidence="2 3" key="1">
    <citation type="submission" date="2018-08" db="EMBL/GenBank/DDBJ databases">
        <title>Murine metabolic-syndrome-specific gut microbial biobank.</title>
        <authorList>
            <person name="Liu C."/>
        </authorList>
    </citation>
    <scope>NUCLEOTIDE SEQUENCE [LARGE SCALE GENOMIC DNA]</scope>
    <source>
        <strain evidence="2 3">583</strain>
    </source>
</reference>
<dbReference type="EMBL" id="QXXA01000015">
    <property type="protein sequence ID" value="NBI07781.1"/>
    <property type="molecule type" value="Genomic_DNA"/>
</dbReference>
<sequence>MNKIKLLIILFFILLLQGCNIELDDGDNIVSPNNPNIAIQGKWKIKDKTYVKDDSLKNNQSNISNKKVIFSDKYIYINNKLIENPEYKSKNVNTKEYLLYNYKIDMDVLKIDSENINVLIVTSGNNYLFDIVYKDDKNILMYYSGMFLHLEKISNDTDINIDDNEDTGYINEESDLYNNLASGVLLGLRSHDTKNSDGKYTYRTLWISSENKKLNPILELNNLFIPRKNGFWNMKINSTSSADTLSINPIEDNINKSLEIKERKDLDKEKKVIQFVSDDYVITEYAKVNDLDNSAPRFRVLPLDNINSSQGVFLKDIYIENGKEAYNNSAKAFLVSKGQEELKNKQVNINEQSFTMTRRNGYWILKGRLFYMMEGKENYKDFNINILPTEELIKYNDLLLSWNYIKSRVPQAIDAYTSPNKDLAIIITEYEIYIFYIENNLLSSKPIKIIEKRNQEEVIMAEWSTNNYVDLWNDKIKEELK</sequence>
<dbReference type="AlphaFoldDB" id="A0A845QZN8"/>
<feature type="chain" id="PRO_5038569165" description="Lipoprotein" evidence="1">
    <location>
        <begin position="22"/>
        <end position="481"/>
    </location>
</feature>